<reference evidence="5 6" key="1">
    <citation type="submission" date="2021-02" db="EMBL/GenBank/DDBJ databases">
        <title>De Novo genome assembly of isolated myxobacteria.</title>
        <authorList>
            <person name="Stevens D.C."/>
        </authorList>
    </citation>
    <scope>NUCLEOTIDE SEQUENCE [LARGE SCALE GENOMIC DNA]</scope>
    <source>
        <strain evidence="5 6">SCHIC003</strain>
    </source>
</reference>
<evidence type="ECO:0000256" key="1">
    <source>
        <dbReference type="ARBA" id="ARBA00023015"/>
    </source>
</evidence>
<gene>
    <name evidence="5" type="ORF">JY572_16965</name>
</gene>
<accession>A0ABX7NJQ6</accession>
<evidence type="ECO:0000259" key="4">
    <source>
        <dbReference type="PROSITE" id="PS01124"/>
    </source>
</evidence>
<dbReference type="PROSITE" id="PS01124">
    <property type="entry name" value="HTH_ARAC_FAMILY_2"/>
    <property type="match status" value="1"/>
</dbReference>
<keyword evidence="6" id="KW-1185">Reference proteome</keyword>
<evidence type="ECO:0000313" key="5">
    <source>
        <dbReference type="EMBL" id="QSQ17626.1"/>
    </source>
</evidence>
<dbReference type="PANTHER" id="PTHR11019">
    <property type="entry name" value="HTH-TYPE TRANSCRIPTIONAL REGULATOR NIMR"/>
    <property type="match status" value="1"/>
</dbReference>
<name>A0ABX7NJQ6_9BACT</name>
<dbReference type="Proteomes" id="UP000663090">
    <property type="component" value="Chromosome"/>
</dbReference>
<dbReference type="SMART" id="SM00342">
    <property type="entry name" value="HTH_ARAC"/>
    <property type="match status" value="1"/>
</dbReference>
<evidence type="ECO:0000313" key="6">
    <source>
        <dbReference type="Proteomes" id="UP000663090"/>
    </source>
</evidence>
<dbReference type="SUPFAM" id="SSF46689">
    <property type="entry name" value="Homeodomain-like"/>
    <property type="match status" value="1"/>
</dbReference>
<dbReference type="PANTHER" id="PTHR11019:SF190">
    <property type="entry name" value="ARAC-FAMILY REGULATORY PROTEIN"/>
    <property type="match status" value="1"/>
</dbReference>
<keyword evidence="3" id="KW-0804">Transcription</keyword>
<proteinExistence type="predicted"/>
<dbReference type="PROSITE" id="PS00041">
    <property type="entry name" value="HTH_ARAC_FAMILY_1"/>
    <property type="match status" value="1"/>
</dbReference>
<dbReference type="Gene3D" id="2.60.120.10">
    <property type="entry name" value="Jelly Rolls"/>
    <property type="match status" value="1"/>
</dbReference>
<dbReference type="EMBL" id="CP071091">
    <property type="protein sequence ID" value="QSQ17626.1"/>
    <property type="molecule type" value="Genomic_DNA"/>
</dbReference>
<evidence type="ECO:0000256" key="3">
    <source>
        <dbReference type="ARBA" id="ARBA00023163"/>
    </source>
</evidence>
<dbReference type="SUPFAM" id="SSF51182">
    <property type="entry name" value="RmlC-like cupins"/>
    <property type="match status" value="1"/>
</dbReference>
<dbReference type="InterPro" id="IPR011051">
    <property type="entry name" value="RmlC_Cupin_sf"/>
</dbReference>
<dbReference type="InterPro" id="IPR014710">
    <property type="entry name" value="RmlC-like_jellyroll"/>
</dbReference>
<feature type="domain" description="HTH araC/xylS-type" evidence="4">
    <location>
        <begin position="159"/>
        <end position="256"/>
    </location>
</feature>
<dbReference type="InterPro" id="IPR018060">
    <property type="entry name" value="HTH_AraC"/>
</dbReference>
<dbReference type="CDD" id="cd06124">
    <property type="entry name" value="cupin_NimR-like_N"/>
    <property type="match status" value="1"/>
</dbReference>
<dbReference type="InterPro" id="IPR003313">
    <property type="entry name" value="AraC-bd"/>
</dbReference>
<evidence type="ECO:0000256" key="2">
    <source>
        <dbReference type="ARBA" id="ARBA00023125"/>
    </source>
</evidence>
<dbReference type="Pfam" id="PF02311">
    <property type="entry name" value="AraC_binding"/>
    <property type="match status" value="1"/>
</dbReference>
<dbReference type="Pfam" id="PF12833">
    <property type="entry name" value="HTH_18"/>
    <property type="match status" value="1"/>
</dbReference>
<sequence>MAKQLQVPFTSKLPHPVYFRTASLPTAATYPRHRHPWGEFVYAFSGVMELKLSGSHYLSPPQYGIWLPPDVEHRGMNRSEASHCSLYISRELCRTLPKTTCALAVNPLVKALLEHLRSHRVTHPRTSHERRLFRVLIDQLALAPPQGSYLPMSDDPLLGPVLTALEKDPADGSSVALWAKKMHTTERTLERRCQQHLGLSLSDWRQRLRVVKALAMLEAGRSVEAIAFDLGYSSASAFIAMFRRLTGTTPDKVRSEGFASPGGTQT</sequence>
<dbReference type="Gene3D" id="1.10.10.60">
    <property type="entry name" value="Homeodomain-like"/>
    <property type="match status" value="1"/>
</dbReference>
<dbReference type="RefSeq" id="WP_206719245.1">
    <property type="nucleotide sequence ID" value="NZ_CP071091.1"/>
</dbReference>
<protein>
    <submittedName>
        <fullName evidence="5">Helix-turn-helix transcriptional regulator</fullName>
    </submittedName>
</protein>
<keyword evidence="1" id="KW-0805">Transcription regulation</keyword>
<organism evidence="5 6">
    <name type="scientific">Myxococcus landrumensis</name>
    <dbReference type="NCBI Taxonomy" id="2813577"/>
    <lineage>
        <taxon>Bacteria</taxon>
        <taxon>Pseudomonadati</taxon>
        <taxon>Myxococcota</taxon>
        <taxon>Myxococcia</taxon>
        <taxon>Myxococcales</taxon>
        <taxon>Cystobacterineae</taxon>
        <taxon>Myxococcaceae</taxon>
        <taxon>Myxococcus</taxon>
    </lineage>
</organism>
<dbReference type="InterPro" id="IPR009057">
    <property type="entry name" value="Homeodomain-like_sf"/>
</dbReference>
<dbReference type="InterPro" id="IPR018062">
    <property type="entry name" value="HTH_AraC-typ_CS"/>
</dbReference>
<keyword evidence="2" id="KW-0238">DNA-binding</keyword>